<dbReference type="InterPro" id="IPR050396">
    <property type="entry name" value="Glycosyltr_51/Transpeptidase"/>
</dbReference>
<dbReference type="PANTHER" id="PTHR32282">
    <property type="entry name" value="BINDING PROTEIN TRANSPEPTIDASE, PUTATIVE-RELATED"/>
    <property type="match status" value="1"/>
</dbReference>
<keyword evidence="7" id="KW-0378">Hydrolase</keyword>
<dbReference type="Pfam" id="PF00912">
    <property type="entry name" value="Transgly"/>
    <property type="match status" value="1"/>
</dbReference>
<feature type="compositionally biased region" description="Low complexity" evidence="14">
    <location>
        <begin position="683"/>
        <end position="698"/>
    </location>
</feature>
<keyword evidence="5" id="KW-0328">Glycosyltransferase</keyword>
<dbReference type="InterPro" id="IPR001460">
    <property type="entry name" value="PCN-bd_Tpept"/>
</dbReference>
<dbReference type="InterPro" id="IPR036950">
    <property type="entry name" value="PBP_transglycosylase"/>
</dbReference>
<evidence type="ECO:0000256" key="15">
    <source>
        <dbReference type="SAM" id="Phobius"/>
    </source>
</evidence>
<feature type="region of interest" description="Disordered" evidence="14">
    <location>
        <begin position="1"/>
        <end position="27"/>
    </location>
</feature>
<dbReference type="InterPro" id="IPR012338">
    <property type="entry name" value="Beta-lactam/transpept-like"/>
</dbReference>
<comment type="catalytic activity">
    <reaction evidence="13">
        <text>[GlcNAc-(1-&gt;4)-Mur2Ac(oyl-L-Ala-gamma-D-Glu-L-Lys-D-Ala-D-Ala)](n)-di-trans,octa-cis-undecaprenyl diphosphate + beta-D-GlcNAc-(1-&gt;4)-Mur2Ac(oyl-L-Ala-gamma-D-Glu-L-Lys-D-Ala-D-Ala)-di-trans,octa-cis-undecaprenyl diphosphate = [GlcNAc-(1-&gt;4)-Mur2Ac(oyl-L-Ala-gamma-D-Glu-L-Lys-D-Ala-D-Ala)](n+1)-di-trans,octa-cis-undecaprenyl diphosphate + di-trans,octa-cis-undecaprenyl diphosphate + H(+)</text>
        <dbReference type="Rhea" id="RHEA:23708"/>
        <dbReference type="Rhea" id="RHEA-COMP:9602"/>
        <dbReference type="Rhea" id="RHEA-COMP:9603"/>
        <dbReference type="ChEBI" id="CHEBI:15378"/>
        <dbReference type="ChEBI" id="CHEBI:58405"/>
        <dbReference type="ChEBI" id="CHEBI:60033"/>
        <dbReference type="ChEBI" id="CHEBI:78435"/>
        <dbReference type="EC" id="2.4.99.28"/>
    </reaction>
</comment>
<evidence type="ECO:0000256" key="2">
    <source>
        <dbReference type="ARBA" id="ARBA00007739"/>
    </source>
</evidence>
<keyword evidence="10" id="KW-0511">Multifunctional enzyme</keyword>
<dbReference type="PANTHER" id="PTHR32282:SF29">
    <property type="entry name" value="PENICILLIN-BINDING PROTEIN 1A"/>
    <property type="match status" value="1"/>
</dbReference>
<comment type="similarity">
    <text evidence="1">In the C-terminal section; belongs to the transpeptidase family.</text>
</comment>
<dbReference type="GO" id="GO:0009002">
    <property type="term" value="F:serine-type D-Ala-D-Ala carboxypeptidase activity"/>
    <property type="evidence" value="ECO:0007669"/>
    <property type="project" value="UniProtKB-EC"/>
</dbReference>
<keyword evidence="6" id="KW-0808">Transferase</keyword>
<proteinExistence type="inferred from homology"/>
<evidence type="ECO:0000256" key="13">
    <source>
        <dbReference type="ARBA" id="ARBA00049902"/>
    </source>
</evidence>
<dbReference type="Gene3D" id="1.10.3810.10">
    <property type="entry name" value="Biosynthetic peptidoglycan transglycosylase-like"/>
    <property type="match status" value="1"/>
</dbReference>
<keyword evidence="8" id="KW-0133">Cell shape</keyword>
<keyword evidence="3" id="KW-0121">Carboxypeptidase</keyword>
<comment type="catalytic activity">
    <reaction evidence="12">
        <text>Preferential cleavage: (Ac)2-L-Lys-D-Ala-|-D-Ala. Also transpeptidation of peptidyl-alanyl moieties that are N-acyl substituents of D-alanine.</text>
        <dbReference type="EC" id="3.4.16.4"/>
    </reaction>
</comment>
<evidence type="ECO:0000256" key="3">
    <source>
        <dbReference type="ARBA" id="ARBA00022645"/>
    </source>
</evidence>
<evidence type="ECO:0000256" key="14">
    <source>
        <dbReference type="SAM" id="MobiDB-lite"/>
    </source>
</evidence>
<dbReference type="GO" id="GO:0008658">
    <property type="term" value="F:penicillin binding"/>
    <property type="evidence" value="ECO:0007669"/>
    <property type="project" value="InterPro"/>
</dbReference>
<dbReference type="SUPFAM" id="SSF56601">
    <property type="entry name" value="beta-lactamase/transpeptidase-like"/>
    <property type="match status" value="1"/>
</dbReference>
<evidence type="ECO:0000259" key="17">
    <source>
        <dbReference type="Pfam" id="PF00912"/>
    </source>
</evidence>
<evidence type="ECO:0000256" key="8">
    <source>
        <dbReference type="ARBA" id="ARBA00022960"/>
    </source>
</evidence>
<feature type="domain" description="Penicillin-binding protein transpeptidase" evidence="16">
    <location>
        <begin position="354"/>
        <end position="624"/>
    </location>
</feature>
<feature type="compositionally biased region" description="Low complexity" evidence="14">
    <location>
        <begin position="706"/>
        <end position="760"/>
    </location>
</feature>
<dbReference type="Pfam" id="PF00905">
    <property type="entry name" value="Transpeptidase"/>
    <property type="match status" value="1"/>
</dbReference>
<evidence type="ECO:0000313" key="18">
    <source>
        <dbReference type="EMBL" id="SJZ50117.1"/>
    </source>
</evidence>
<dbReference type="GO" id="GO:0071555">
    <property type="term" value="P:cell wall organization"/>
    <property type="evidence" value="ECO:0007669"/>
    <property type="project" value="UniProtKB-KW"/>
</dbReference>
<evidence type="ECO:0000256" key="6">
    <source>
        <dbReference type="ARBA" id="ARBA00022679"/>
    </source>
</evidence>
<dbReference type="SUPFAM" id="SSF53955">
    <property type="entry name" value="Lysozyme-like"/>
    <property type="match status" value="1"/>
</dbReference>
<evidence type="ECO:0000313" key="19">
    <source>
        <dbReference type="Proteomes" id="UP000190328"/>
    </source>
</evidence>
<evidence type="ECO:0000256" key="12">
    <source>
        <dbReference type="ARBA" id="ARBA00034000"/>
    </source>
</evidence>
<dbReference type="GO" id="GO:0006508">
    <property type="term" value="P:proteolysis"/>
    <property type="evidence" value="ECO:0007669"/>
    <property type="project" value="UniProtKB-KW"/>
</dbReference>
<reference evidence="18 19" key="1">
    <citation type="submission" date="2017-02" db="EMBL/GenBank/DDBJ databases">
        <authorList>
            <person name="Peterson S.W."/>
        </authorList>
    </citation>
    <scope>NUCLEOTIDE SEQUENCE [LARGE SCALE GENOMIC DNA]</scope>
    <source>
        <strain evidence="18 19">ATCC BAA-1030</strain>
    </source>
</reference>
<evidence type="ECO:0000256" key="1">
    <source>
        <dbReference type="ARBA" id="ARBA00007090"/>
    </source>
</evidence>
<evidence type="ECO:0000256" key="10">
    <source>
        <dbReference type="ARBA" id="ARBA00023268"/>
    </source>
</evidence>
<keyword evidence="15" id="KW-0812">Transmembrane</keyword>
<keyword evidence="15" id="KW-1133">Transmembrane helix</keyword>
<dbReference type="GO" id="GO:0030288">
    <property type="term" value="C:outer membrane-bounded periplasmic space"/>
    <property type="evidence" value="ECO:0007669"/>
    <property type="project" value="TreeGrafter"/>
</dbReference>
<dbReference type="GO" id="GO:0009252">
    <property type="term" value="P:peptidoglycan biosynthetic process"/>
    <property type="evidence" value="ECO:0007669"/>
    <property type="project" value="UniProtKB-KW"/>
</dbReference>
<sequence length="760" mass="84501">MEQNHAKRSQAHNMKHHLQPKNKKHKGKKKHGWLFKIFFTLFSLGMVLFLLGVGLFFFYASSSPKLSDKELGASASSKIYGLNNELIADLGAEQRVLFEPNELPEKLKDAVISVEDKRFYQNIGIDPVRIVSSLFHNITHSTTQGGSTLTQQLIKLSYFSTKESDQTLKRKAQEAWLAMQLDRRSSKEEILTYYMNKVYMSNGIYGMRTASEKYYGKEPKDLSYAQTALIAGMPQAPNTYNPYINPNYAKDRRDTVLLTMLENQKISKEEYDKAVATPIDDGLQPLKESNQNLKIIDNYVKQVIEEVQEKTGEDLFKKGMDIYTNLDMNAQKRLYDIVNSDQYVDYPDDKFQVAATLVDVKTGKVLAQIGGRKIASDITFGVNQAVETNRDFGSTMKPLTDYGPAIENLDWPTNHMLDDSSYTYPNTNIEVHDWDNQFMGWMTMRQALTLSRNVPAIKALDAVGLDKAKTFLNKVGIDYKQMEYSNAISSNTNVQDGNKYGASSLKMAAAYAAFSNAGVYNTPYYVNKIVFADGTEQTFKTTSSRAMKDSTAYMVTDMMKNVISSGTGNNAQIPGLYQAGKTGTSNYDDNQLKQINSSYEGIAPDENFVGITPYYSLAVWTGYNNRLTPILPDDFLIASEVYRELMGFVSDNVPNKDWVMPDSVLRNGSELSLVNSKYTPQVTKTSESTTSSTSTSTSSKEKEKSSSQTSSTSSSVATPTSSETSSSESSSESVPPPTSSTTPSTPPTSSSSDSSSDNSE</sequence>
<keyword evidence="9" id="KW-0573">Peptidoglycan synthesis</keyword>
<evidence type="ECO:0000256" key="11">
    <source>
        <dbReference type="ARBA" id="ARBA00023316"/>
    </source>
</evidence>
<organism evidence="18 19">
    <name type="scientific">Pilibacter termitis</name>
    <dbReference type="NCBI Taxonomy" id="263852"/>
    <lineage>
        <taxon>Bacteria</taxon>
        <taxon>Bacillati</taxon>
        <taxon>Bacillota</taxon>
        <taxon>Bacilli</taxon>
        <taxon>Lactobacillales</taxon>
        <taxon>Enterococcaceae</taxon>
        <taxon>Pilibacter</taxon>
    </lineage>
</organism>
<dbReference type="Proteomes" id="UP000190328">
    <property type="component" value="Unassembled WGS sequence"/>
</dbReference>
<feature type="transmembrane region" description="Helical" evidence="15">
    <location>
        <begin position="33"/>
        <end position="59"/>
    </location>
</feature>
<dbReference type="Gene3D" id="3.40.710.10">
    <property type="entry name" value="DD-peptidase/beta-lactamase superfamily"/>
    <property type="match status" value="1"/>
</dbReference>
<keyword evidence="19" id="KW-1185">Reference proteome</keyword>
<evidence type="ECO:0000256" key="5">
    <source>
        <dbReference type="ARBA" id="ARBA00022676"/>
    </source>
</evidence>
<name>A0A1T4L6A1_9ENTE</name>
<dbReference type="InterPro" id="IPR001264">
    <property type="entry name" value="Glyco_trans_51"/>
</dbReference>
<dbReference type="InterPro" id="IPR023346">
    <property type="entry name" value="Lysozyme-like_dom_sf"/>
</dbReference>
<comment type="similarity">
    <text evidence="2">In the N-terminal section; belongs to the glycosyltransferase 51 family.</text>
</comment>
<dbReference type="EMBL" id="FUXI01000004">
    <property type="protein sequence ID" value="SJZ50117.1"/>
    <property type="molecule type" value="Genomic_DNA"/>
</dbReference>
<evidence type="ECO:0000256" key="4">
    <source>
        <dbReference type="ARBA" id="ARBA00022670"/>
    </source>
</evidence>
<keyword evidence="15" id="KW-0472">Membrane</keyword>
<keyword evidence="4" id="KW-0645">Protease</keyword>
<dbReference type="NCBIfam" id="TIGR02074">
    <property type="entry name" value="PBP_1a_fam"/>
    <property type="match status" value="1"/>
</dbReference>
<evidence type="ECO:0000256" key="9">
    <source>
        <dbReference type="ARBA" id="ARBA00022984"/>
    </source>
</evidence>
<dbReference type="STRING" id="263852.SAMN02745116_00560"/>
<dbReference type="AlphaFoldDB" id="A0A1T4L6A1"/>
<feature type="region of interest" description="Disordered" evidence="14">
    <location>
        <begin position="676"/>
        <end position="760"/>
    </location>
</feature>
<protein>
    <submittedName>
        <fullName evidence="18">Penicillin-binding protein 1A</fullName>
    </submittedName>
</protein>
<dbReference type="GO" id="GO:0008360">
    <property type="term" value="P:regulation of cell shape"/>
    <property type="evidence" value="ECO:0007669"/>
    <property type="project" value="UniProtKB-KW"/>
</dbReference>
<dbReference type="FunFam" id="1.10.3810.10:FF:000001">
    <property type="entry name" value="Penicillin-binding protein 1A"/>
    <property type="match status" value="1"/>
</dbReference>
<feature type="domain" description="Glycosyl transferase family 51" evidence="17">
    <location>
        <begin position="84"/>
        <end position="260"/>
    </location>
</feature>
<evidence type="ECO:0000259" key="16">
    <source>
        <dbReference type="Pfam" id="PF00905"/>
    </source>
</evidence>
<evidence type="ECO:0000256" key="7">
    <source>
        <dbReference type="ARBA" id="ARBA00022801"/>
    </source>
</evidence>
<dbReference type="GO" id="GO:0008955">
    <property type="term" value="F:peptidoglycan glycosyltransferase activity"/>
    <property type="evidence" value="ECO:0007669"/>
    <property type="project" value="UniProtKB-EC"/>
</dbReference>
<gene>
    <name evidence="18" type="ORF">SAMN02745116_00560</name>
</gene>
<keyword evidence="11" id="KW-0961">Cell wall biogenesis/degradation</keyword>
<accession>A0A1T4L6A1</accession>